<feature type="site" description="Participates in a stacking interaction with the thymidine ring of dTDP-4-oxo-6-deoxyglucose" evidence="6">
    <location>
        <position position="137"/>
    </location>
</feature>
<comment type="function">
    <text evidence="2 7">Catalyzes the epimerization of the C3' and C5'positions of dTDP-6-deoxy-D-xylo-4-hexulose, forming dTDP-6-deoxy-L-lyxo-4-hexulose.</text>
</comment>
<evidence type="ECO:0000256" key="3">
    <source>
        <dbReference type="ARBA" id="ARBA00012098"/>
    </source>
</evidence>
<comment type="catalytic activity">
    <reaction evidence="1 7">
        <text>dTDP-4-dehydro-6-deoxy-alpha-D-glucose = dTDP-4-dehydro-beta-L-rhamnose</text>
        <dbReference type="Rhea" id="RHEA:16969"/>
        <dbReference type="ChEBI" id="CHEBI:57649"/>
        <dbReference type="ChEBI" id="CHEBI:62830"/>
        <dbReference type="EC" id="5.1.3.13"/>
    </reaction>
</comment>
<dbReference type="PANTHER" id="PTHR21047">
    <property type="entry name" value="DTDP-6-DEOXY-D-GLUCOSE-3,5 EPIMERASE"/>
    <property type="match status" value="1"/>
</dbReference>
<evidence type="ECO:0000256" key="7">
    <source>
        <dbReference type="RuleBase" id="RU364069"/>
    </source>
</evidence>
<evidence type="ECO:0000256" key="6">
    <source>
        <dbReference type="PIRSR" id="PIRSR600888-3"/>
    </source>
</evidence>
<dbReference type="GO" id="GO:0008830">
    <property type="term" value="F:dTDP-4-dehydrorhamnose 3,5-epimerase activity"/>
    <property type="evidence" value="ECO:0007669"/>
    <property type="project" value="UniProtKB-UniRule"/>
</dbReference>
<comment type="similarity">
    <text evidence="7">Belongs to the dTDP-4-dehydrorhamnose 3,5-epimerase family.</text>
</comment>
<dbReference type="CDD" id="cd00438">
    <property type="entry name" value="cupin_RmlC"/>
    <property type="match status" value="1"/>
</dbReference>
<dbReference type="GO" id="GO:0000271">
    <property type="term" value="P:polysaccharide biosynthetic process"/>
    <property type="evidence" value="ECO:0007669"/>
    <property type="project" value="TreeGrafter"/>
</dbReference>
<dbReference type="EC" id="5.1.3.13" evidence="3 7"/>
<gene>
    <name evidence="8" type="primary">rfbC</name>
    <name evidence="8" type="ORF">ABRY99_08075</name>
</gene>
<dbReference type="Pfam" id="PF00908">
    <property type="entry name" value="dTDP_sugar_isom"/>
    <property type="match status" value="1"/>
</dbReference>
<dbReference type="NCBIfam" id="TIGR01221">
    <property type="entry name" value="rmlC"/>
    <property type="match status" value="1"/>
</dbReference>
<keyword evidence="7 8" id="KW-0413">Isomerase</keyword>
<dbReference type="AlphaFoldDB" id="A0AB39CFY6"/>
<dbReference type="GO" id="GO:0005829">
    <property type="term" value="C:cytosol"/>
    <property type="evidence" value="ECO:0007669"/>
    <property type="project" value="TreeGrafter"/>
</dbReference>
<evidence type="ECO:0000256" key="2">
    <source>
        <dbReference type="ARBA" id="ARBA00001997"/>
    </source>
</evidence>
<reference evidence="8" key="1">
    <citation type="submission" date="2024-05" db="EMBL/GenBank/DDBJ databases">
        <authorList>
            <person name="Luo Y.-C."/>
            <person name="Nicholds J."/>
            <person name="Mortimer T."/>
            <person name="Maboni G."/>
        </authorList>
    </citation>
    <scope>NUCLEOTIDE SEQUENCE</scope>
    <source>
        <strain evidence="8">153920</strain>
    </source>
</reference>
<evidence type="ECO:0000256" key="5">
    <source>
        <dbReference type="PIRSR" id="PIRSR600888-1"/>
    </source>
</evidence>
<evidence type="ECO:0000256" key="4">
    <source>
        <dbReference type="ARBA" id="ARBA00019595"/>
    </source>
</evidence>
<comment type="subunit">
    <text evidence="7">Homodimer.</text>
</comment>
<dbReference type="InterPro" id="IPR000888">
    <property type="entry name" value="RmlC-like"/>
</dbReference>
<proteinExistence type="inferred from homology"/>
<protein>
    <recommendedName>
        <fullName evidence="4 7">dTDP-4-dehydrorhamnose 3,5-epimerase</fullName>
        <ecNumber evidence="3 7">5.1.3.13</ecNumber>
    </recommendedName>
    <alternativeName>
        <fullName evidence="7">Thymidine diphospho-4-keto-rhamnose 3,5-epimerase</fullName>
    </alternativeName>
</protein>
<dbReference type="EMBL" id="CP158252">
    <property type="protein sequence ID" value="XDJ40914.1"/>
    <property type="molecule type" value="Genomic_DNA"/>
</dbReference>
<dbReference type="InterPro" id="IPR011051">
    <property type="entry name" value="RmlC_Cupin_sf"/>
</dbReference>
<feature type="active site" description="Proton acceptor" evidence="5">
    <location>
        <position position="62"/>
    </location>
</feature>
<dbReference type="SUPFAM" id="SSF51182">
    <property type="entry name" value="RmlC-like cupins"/>
    <property type="match status" value="1"/>
</dbReference>
<dbReference type="PANTHER" id="PTHR21047:SF2">
    <property type="entry name" value="THYMIDINE DIPHOSPHO-4-KETO-RHAMNOSE 3,5-EPIMERASE"/>
    <property type="match status" value="1"/>
</dbReference>
<sequence length="182" mass="20363">MKVIDTVLHGVRIIEPQVFGDARGFFLESFSARRYREAAGIESDFVQDNVSCSAHGVLRGLHFQRTRPQGKLIQVVEGAVFDVAVDIDPQSATFGQHVAVELSADNHRQIWIPPGYAHGFCVTSDTAIFQYKCTDYYDPADEGGLAWNCPELAIPWPIQAPILSDKDRRHPGLREWARAQAR</sequence>
<dbReference type="RefSeq" id="WP_368642954.1">
    <property type="nucleotide sequence ID" value="NZ_CP158252.1"/>
</dbReference>
<accession>A0AB39CFY6</accession>
<comment type="pathway">
    <text evidence="7">Carbohydrate biosynthesis; dTDP-L-rhamnose biosynthesis.</text>
</comment>
<dbReference type="GO" id="GO:0019305">
    <property type="term" value="P:dTDP-rhamnose biosynthetic process"/>
    <property type="evidence" value="ECO:0007669"/>
    <property type="project" value="UniProtKB-UniRule"/>
</dbReference>
<feature type="active site" description="Proton donor" evidence="5">
    <location>
        <position position="131"/>
    </location>
</feature>
<name>A0AB39CFY6_9BURK</name>
<organism evidence="8">
    <name type="scientific">Castellaniella ginsengisoli</name>
    <dbReference type="NCBI Taxonomy" id="546114"/>
    <lineage>
        <taxon>Bacteria</taxon>
        <taxon>Pseudomonadati</taxon>
        <taxon>Pseudomonadota</taxon>
        <taxon>Betaproteobacteria</taxon>
        <taxon>Burkholderiales</taxon>
        <taxon>Alcaligenaceae</taxon>
        <taxon>Castellaniella</taxon>
    </lineage>
</organism>
<evidence type="ECO:0000256" key="1">
    <source>
        <dbReference type="ARBA" id="ARBA00001298"/>
    </source>
</evidence>
<evidence type="ECO:0000313" key="8">
    <source>
        <dbReference type="EMBL" id="XDJ40914.1"/>
    </source>
</evidence>
<dbReference type="Gene3D" id="2.60.120.10">
    <property type="entry name" value="Jelly Rolls"/>
    <property type="match status" value="1"/>
</dbReference>
<dbReference type="InterPro" id="IPR014710">
    <property type="entry name" value="RmlC-like_jellyroll"/>
</dbReference>